<keyword evidence="4" id="KW-1185">Reference proteome</keyword>
<evidence type="ECO:0000256" key="1">
    <source>
        <dbReference type="SAM" id="MobiDB-lite"/>
    </source>
</evidence>
<dbReference type="PROSITE" id="PS51257">
    <property type="entry name" value="PROKAR_LIPOPROTEIN"/>
    <property type="match status" value="1"/>
</dbReference>
<sequence length="64" mass="6447">MKGIAKTKVLLPLAALLLAACGNLPGLQPKPFTGALDLASPLQTVAPGGQSRCGRPSTTPGWPP</sequence>
<evidence type="ECO:0000256" key="2">
    <source>
        <dbReference type="SAM" id="SignalP"/>
    </source>
</evidence>
<accession>A0ABM5VNC6</accession>
<dbReference type="Proteomes" id="UP000058660">
    <property type="component" value="Chromosome"/>
</dbReference>
<reference evidence="4" key="1">
    <citation type="journal article" date="2015" name="PLoS ONE">
        <title>Complete Genome Sequence of Thermus aquaticus Y51MC23.</title>
        <authorList>
            <person name="Brumm P.J."/>
            <person name="Monsma S."/>
            <person name="Keough B."/>
            <person name="Jasinovica S."/>
            <person name="Ferguson E."/>
            <person name="Schoenfeld T."/>
            <person name="Lodes M."/>
            <person name="Mead D.A."/>
        </authorList>
    </citation>
    <scope>NUCLEOTIDE SEQUENCE [LARGE SCALE GENOMIC DNA]</scope>
    <source>
        <strain evidence="4">BAA-2747 / Y51MC23</strain>
    </source>
</reference>
<proteinExistence type="predicted"/>
<gene>
    <name evidence="3" type="ORF">TO73_1830</name>
</gene>
<dbReference type="RefSeq" id="WP_050764265.1">
    <property type="nucleotide sequence ID" value="NZ_CP010822.1"/>
</dbReference>
<feature type="region of interest" description="Disordered" evidence="1">
    <location>
        <begin position="45"/>
        <end position="64"/>
    </location>
</feature>
<name>A0ABM5VNC6_THEA5</name>
<organism evidence="3 4">
    <name type="scientific">Thermus aquaticus (strain ATCC BAA-2747 / Y51MC23)</name>
    <dbReference type="NCBI Taxonomy" id="498848"/>
    <lineage>
        <taxon>Bacteria</taxon>
        <taxon>Thermotogati</taxon>
        <taxon>Deinococcota</taxon>
        <taxon>Deinococci</taxon>
        <taxon>Thermales</taxon>
        <taxon>Thermaceae</taxon>
        <taxon>Thermus</taxon>
    </lineage>
</organism>
<evidence type="ECO:0000313" key="3">
    <source>
        <dbReference type="EMBL" id="ALJ91662.1"/>
    </source>
</evidence>
<evidence type="ECO:0000313" key="4">
    <source>
        <dbReference type="Proteomes" id="UP000058660"/>
    </source>
</evidence>
<feature type="signal peptide" evidence="2">
    <location>
        <begin position="1"/>
        <end position="19"/>
    </location>
</feature>
<dbReference type="EMBL" id="CP010822">
    <property type="protein sequence ID" value="ALJ91662.1"/>
    <property type="molecule type" value="Genomic_DNA"/>
</dbReference>
<evidence type="ECO:0008006" key="5">
    <source>
        <dbReference type="Google" id="ProtNLM"/>
    </source>
</evidence>
<keyword evidence="2" id="KW-0732">Signal</keyword>
<feature type="chain" id="PRO_5047478577" description="Lipoprotein" evidence="2">
    <location>
        <begin position="20"/>
        <end position="64"/>
    </location>
</feature>
<protein>
    <recommendedName>
        <fullName evidence="5">Lipoprotein</fullName>
    </recommendedName>
</protein>